<keyword evidence="3" id="KW-1185">Reference proteome</keyword>
<evidence type="ECO:0000313" key="2">
    <source>
        <dbReference type="EMBL" id="AVR87437.1"/>
    </source>
</evidence>
<dbReference type="AlphaFoldDB" id="A0A2R4BJD2"/>
<evidence type="ECO:0000256" key="1">
    <source>
        <dbReference type="SAM" id="MobiDB-lite"/>
    </source>
</evidence>
<proteinExistence type="predicted"/>
<dbReference type="Proteomes" id="UP000241885">
    <property type="component" value="Chromosome"/>
</dbReference>
<sequence>MGFLLCGRKAALSRPRCARVQPCRSRTTAKPPPSTTVAASATVTRPGPPPGARQAGAVSEAQNKAR</sequence>
<protein>
    <submittedName>
        <fullName evidence="2">Uncharacterized protein</fullName>
    </submittedName>
</protein>
<feature type="region of interest" description="Disordered" evidence="1">
    <location>
        <begin position="19"/>
        <end position="66"/>
    </location>
</feature>
<reference evidence="2 3" key="1">
    <citation type="submission" date="2018-03" db="EMBL/GenBank/DDBJ databases">
        <title>Complete genome sequence of Thauera aromatica, a model organism for studying aromatic compound degradation under denitrifying conditions.</title>
        <authorList>
            <person name="Lo H.-Y."/>
            <person name="Goris T."/>
            <person name="Boll M."/>
            <person name="Mueller J.A."/>
        </authorList>
    </citation>
    <scope>NUCLEOTIDE SEQUENCE [LARGE SCALE GENOMIC DNA]</scope>
    <source>
        <strain evidence="2 3">K172</strain>
    </source>
</reference>
<gene>
    <name evidence="2" type="ORF">Tharo_0488</name>
</gene>
<feature type="compositionally biased region" description="Low complexity" evidence="1">
    <location>
        <begin position="35"/>
        <end position="45"/>
    </location>
</feature>
<evidence type="ECO:0000313" key="3">
    <source>
        <dbReference type="Proteomes" id="UP000241885"/>
    </source>
</evidence>
<dbReference type="EMBL" id="CP028339">
    <property type="protein sequence ID" value="AVR87437.1"/>
    <property type="molecule type" value="Genomic_DNA"/>
</dbReference>
<accession>A0A2R4BJD2</accession>
<name>A0A2R4BJD2_THAAR</name>
<organism evidence="2 3">
    <name type="scientific">Thauera aromatica K172</name>
    <dbReference type="NCBI Taxonomy" id="44139"/>
    <lineage>
        <taxon>Bacteria</taxon>
        <taxon>Pseudomonadati</taxon>
        <taxon>Pseudomonadota</taxon>
        <taxon>Betaproteobacteria</taxon>
        <taxon>Rhodocyclales</taxon>
        <taxon>Zoogloeaceae</taxon>
        <taxon>Thauera</taxon>
    </lineage>
</organism>
<dbReference type="KEGG" id="tak:Tharo_0488"/>